<dbReference type="Gene3D" id="2.30.29.30">
    <property type="entry name" value="Pleckstrin-homology domain (PH domain)/Phosphotyrosine-binding domain (PTB)"/>
    <property type="match status" value="2"/>
</dbReference>
<feature type="region of interest" description="Disordered" evidence="1">
    <location>
        <begin position="435"/>
        <end position="489"/>
    </location>
</feature>
<evidence type="ECO:0000313" key="4">
    <source>
        <dbReference type="Proteomes" id="UP000813824"/>
    </source>
</evidence>
<feature type="domain" description="PH" evidence="2">
    <location>
        <begin position="117"/>
        <end position="212"/>
    </location>
</feature>
<evidence type="ECO:0000256" key="1">
    <source>
        <dbReference type="SAM" id="MobiDB-lite"/>
    </source>
</evidence>
<evidence type="ECO:0000259" key="2">
    <source>
        <dbReference type="PROSITE" id="PS50003"/>
    </source>
</evidence>
<feature type="compositionally biased region" description="Polar residues" evidence="1">
    <location>
        <begin position="30"/>
        <end position="46"/>
    </location>
</feature>
<dbReference type="InterPro" id="IPR051707">
    <property type="entry name" value="PI-Interact_SigTrans_Reg"/>
</dbReference>
<feature type="domain" description="PH" evidence="2">
    <location>
        <begin position="305"/>
        <end position="429"/>
    </location>
</feature>
<feature type="region of interest" description="Disordered" evidence="1">
    <location>
        <begin position="224"/>
        <end position="295"/>
    </location>
</feature>
<dbReference type="InterPro" id="IPR001849">
    <property type="entry name" value="PH_domain"/>
</dbReference>
<dbReference type="EMBL" id="JAEVFJ010000014">
    <property type="protein sequence ID" value="KAH8100965.1"/>
    <property type="molecule type" value="Genomic_DNA"/>
</dbReference>
<feature type="compositionally biased region" description="Low complexity" evidence="1">
    <location>
        <begin position="472"/>
        <end position="482"/>
    </location>
</feature>
<protein>
    <submittedName>
        <fullName evidence="3">PH-domain-containing protein</fullName>
    </submittedName>
</protein>
<dbReference type="Pfam" id="PF00169">
    <property type="entry name" value="PH"/>
    <property type="match status" value="2"/>
</dbReference>
<accession>A0A8K0UQG7</accession>
<organism evidence="3 4">
    <name type="scientific">Cristinia sonorae</name>
    <dbReference type="NCBI Taxonomy" id="1940300"/>
    <lineage>
        <taxon>Eukaryota</taxon>
        <taxon>Fungi</taxon>
        <taxon>Dikarya</taxon>
        <taxon>Basidiomycota</taxon>
        <taxon>Agaricomycotina</taxon>
        <taxon>Agaricomycetes</taxon>
        <taxon>Agaricomycetidae</taxon>
        <taxon>Agaricales</taxon>
        <taxon>Pleurotineae</taxon>
        <taxon>Stephanosporaceae</taxon>
        <taxon>Cristinia</taxon>
    </lineage>
</organism>
<feature type="compositionally biased region" description="Low complexity" evidence="1">
    <location>
        <begin position="445"/>
        <end position="464"/>
    </location>
</feature>
<evidence type="ECO:0000313" key="3">
    <source>
        <dbReference type="EMBL" id="KAH8100965.1"/>
    </source>
</evidence>
<comment type="caution">
    <text evidence="3">The sequence shown here is derived from an EMBL/GenBank/DDBJ whole genome shotgun (WGS) entry which is preliminary data.</text>
</comment>
<keyword evidence="4" id="KW-1185">Reference proteome</keyword>
<feature type="region of interest" description="Disordered" evidence="1">
    <location>
        <begin position="1"/>
        <end position="111"/>
    </location>
</feature>
<dbReference type="SMART" id="SM00233">
    <property type="entry name" value="PH"/>
    <property type="match status" value="2"/>
</dbReference>
<dbReference type="PANTHER" id="PTHR14336">
    <property type="entry name" value="TANDEM PH DOMAIN CONTAINING PROTEIN"/>
    <property type="match status" value="1"/>
</dbReference>
<dbReference type="InterPro" id="IPR011993">
    <property type="entry name" value="PH-like_dom_sf"/>
</dbReference>
<reference evidence="3" key="1">
    <citation type="journal article" date="2021" name="New Phytol.">
        <title>Evolutionary innovations through gain and loss of genes in the ectomycorrhizal Boletales.</title>
        <authorList>
            <person name="Wu G."/>
            <person name="Miyauchi S."/>
            <person name="Morin E."/>
            <person name="Kuo A."/>
            <person name="Drula E."/>
            <person name="Varga T."/>
            <person name="Kohler A."/>
            <person name="Feng B."/>
            <person name="Cao Y."/>
            <person name="Lipzen A."/>
            <person name="Daum C."/>
            <person name="Hundley H."/>
            <person name="Pangilinan J."/>
            <person name="Johnson J."/>
            <person name="Barry K."/>
            <person name="LaButti K."/>
            <person name="Ng V."/>
            <person name="Ahrendt S."/>
            <person name="Min B."/>
            <person name="Choi I.G."/>
            <person name="Park H."/>
            <person name="Plett J.M."/>
            <person name="Magnuson J."/>
            <person name="Spatafora J.W."/>
            <person name="Nagy L.G."/>
            <person name="Henrissat B."/>
            <person name="Grigoriev I.V."/>
            <person name="Yang Z.L."/>
            <person name="Xu J."/>
            <person name="Martin F.M."/>
        </authorList>
    </citation>
    <scope>NUCLEOTIDE SEQUENCE</scope>
    <source>
        <strain evidence="3">KKN 215</strain>
    </source>
</reference>
<feature type="compositionally biased region" description="Acidic residues" evidence="1">
    <location>
        <begin position="89"/>
        <end position="99"/>
    </location>
</feature>
<dbReference type="OrthoDB" id="2157866at2759"/>
<gene>
    <name evidence="3" type="ORF">BXZ70DRAFT_1071539</name>
</gene>
<dbReference type="AlphaFoldDB" id="A0A8K0UQG7"/>
<dbReference type="FunFam" id="2.30.29.30:FF:000286">
    <property type="entry name" value="PH-protein kinase domain containing protein"/>
    <property type="match status" value="1"/>
</dbReference>
<dbReference type="SUPFAM" id="SSF50729">
    <property type="entry name" value="PH domain-like"/>
    <property type="match status" value="2"/>
</dbReference>
<dbReference type="PROSITE" id="PS50003">
    <property type="entry name" value="PH_DOMAIN"/>
    <property type="match status" value="2"/>
</dbReference>
<sequence length="517" mass="54295">MSQSVPPPSHQEIARKLSIHSAAKPPKKPSIQTAPVSGTESDSDSVFSPDLGSPSPISSASLGAAMIAASSSHPPLSSIAERGTGSGGEESEEDDQGDDDGWHVETEASQRDALHDTVLKTGYLWKKGERRKTWKKRWFVLRPAHLAYYKTSAEYKLLRLLDLADVHSCTPVTLKNHANTFGMVSPTRTFYLQAANPHDVQEWVNAITAAKQSFLATSTQNSATAVPTATSPTTAPIPIPASSPGRRGSVQAMPISASPSQSHSPHGHHFTSSESEDASPSGPRSYPAGDVSGSRQAGAVIDASKVILSGYLMKCGSRRHIWHNRWFVLSGEKLIYCRSHMDSTKPHRQIALAQILDALEYDLPAHRNTPGVNASPVPPHAPSGAADVPDGQLRTHTFKIVTTKRPLLLCAPSEEEEIKWLSAVRALIARRSGAGVVPGDSATYGPPSKTTAAASAGTSVGPPGNAESLATGVSGTNGASGASSGGRRRDSFARRLSLSGGGGGVVAVAHPQEVGGI</sequence>
<feature type="compositionally biased region" description="Low complexity" evidence="1">
    <location>
        <begin position="224"/>
        <end position="234"/>
    </location>
</feature>
<dbReference type="Proteomes" id="UP000813824">
    <property type="component" value="Unassembled WGS sequence"/>
</dbReference>
<name>A0A8K0UQG7_9AGAR</name>
<feature type="compositionally biased region" description="Low complexity" evidence="1">
    <location>
        <begin position="254"/>
        <end position="264"/>
    </location>
</feature>
<feature type="compositionally biased region" description="Basic and acidic residues" evidence="1">
    <location>
        <begin position="100"/>
        <end position="111"/>
    </location>
</feature>
<proteinExistence type="predicted"/>